<dbReference type="EMBL" id="KQ258309">
    <property type="protein sequence ID" value="KOM26181.1"/>
    <property type="molecule type" value="Genomic_DNA"/>
</dbReference>
<dbReference type="OMA" id="NALPTWV"/>
<dbReference type="Proteomes" id="UP000053144">
    <property type="component" value="Unassembled WGS sequence"/>
</dbReference>
<protein>
    <submittedName>
        <fullName evidence="3">Uncharacterized protein</fullName>
    </submittedName>
</protein>
<organism evidence="3 4">
    <name type="scientific">Phaseolus angularis</name>
    <name type="common">Azuki bean</name>
    <name type="synonym">Vigna angularis</name>
    <dbReference type="NCBI Taxonomy" id="3914"/>
    <lineage>
        <taxon>Eukaryota</taxon>
        <taxon>Viridiplantae</taxon>
        <taxon>Streptophyta</taxon>
        <taxon>Embryophyta</taxon>
        <taxon>Tracheophyta</taxon>
        <taxon>Spermatophyta</taxon>
        <taxon>Magnoliopsida</taxon>
        <taxon>eudicotyledons</taxon>
        <taxon>Gunneridae</taxon>
        <taxon>Pentapetalae</taxon>
        <taxon>rosids</taxon>
        <taxon>fabids</taxon>
        <taxon>Fabales</taxon>
        <taxon>Fabaceae</taxon>
        <taxon>Papilionoideae</taxon>
        <taxon>50 kb inversion clade</taxon>
        <taxon>NPAAA clade</taxon>
        <taxon>indigoferoid/millettioid clade</taxon>
        <taxon>Phaseoleae</taxon>
        <taxon>Vigna</taxon>
    </lineage>
</organism>
<dbReference type="Gramene" id="KOM26181">
    <property type="protein sequence ID" value="KOM26181"/>
    <property type="gene ID" value="LR48_Vigan238s001400"/>
</dbReference>
<dbReference type="AlphaFoldDB" id="A0A0L9T755"/>
<proteinExistence type="predicted"/>
<feature type="compositionally biased region" description="Polar residues" evidence="1">
    <location>
        <begin position="70"/>
        <end position="79"/>
    </location>
</feature>
<reference evidence="4" key="1">
    <citation type="journal article" date="2015" name="Proc. Natl. Acad. Sci. U.S.A.">
        <title>Genome sequencing of adzuki bean (Vigna angularis) provides insight into high starch and low fat accumulation and domestication.</title>
        <authorList>
            <person name="Yang K."/>
            <person name="Tian Z."/>
            <person name="Chen C."/>
            <person name="Luo L."/>
            <person name="Zhao B."/>
            <person name="Wang Z."/>
            <person name="Yu L."/>
            <person name="Li Y."/>
            <person name="Sun Y."/>
            <person name="Li W."/>
            <person name="Chen Y."/>
            <person name="Li Y."/>
            <person name="Zhang Y."/>
            <person name="Ai D."/>
            <person name="Zhao J."/>
            <person name="Shang C."/>
            <person name="Ma Y."/>
            <person name="Wu B."/>
            <person name="Wang M."/>
            <person name="Gao L."/>
            <person name="Sun D."/>
            <person name="Zhang P."/>
            <person name="Guo F."/>
            <person name="Wang W."/>
            <person name="Li Y."/>
            <person name="Wang J."/>
            <person name="Varshney R.K."/>
            <person name="Wang J."/>
            <person name="Ling H.Q."/>
            <person name="Wan P."/>
        </authorList>
    </citation>
    <scope>NUCLEOTIDE SEQUENCE</scope>
    <source>
        <strain evidence="4">cv. Jingnong 6</strain>
    </source>
</reference>
<evidence type="ECO:0000256" key="2">
    <source>
        <dbReference type="SAM" id="SignalP"/>
    </source>
</evidence>
<keyword evidence="2" id="KW-0732">Signal</keyword>
<evidence type="ECO:0000313" key="4">
    <source>
        <dbReference type="Proteomes" id="UP000053144"/>
    </source>
</evidence>
<name>A0A0L9T755_PHAAN</name>
<feature type="region of interest" description="Disordered" evidence="1">
    <location>
        <begin position="50"/>
        <end position="79"/>
    </location>
</feature>
<accession>A0A0L9T755</accession>
<gene>
    <name evidence="3" type="ORF">LR48_Vigan238s001400</name>
</gene>
<dbReference type="OrthoDB" id="912098at2759"/>
<evidence type="ECO:0000313" key="3">
    <source>
        <dbReference type="EMBL" id="KOM26181.1"/>
    </source>
</evidence>
<feature type="signal peptide" evidence="2">
    <location>
        <begin position="1"/>
        <end position="23"/>
    </location>
</feature>
<evidence type="ECO:0000256" key="1">
    <source>
        <dbReference type="SAM" id="MobiDB-lite"/>
    </source>
</evidence>
<sequence>MPLMRRQFFIQLLFAWLLLPASALNHFTADVQAMQSVHFKLRTPQLQTGNVIPSWVNEKNRKSPSGPNPIGNQRPPSKP</sequence>
<feature type="chain" id="PRO_5005594498" evidence="2">
    <location>
        <begin position="24"/>
        <end position="79"/>
    </location>
</feature>